<dbReference type="EMBL" id="FNOB01000002">
    <property type="protein sequence ID" value="SDW26475.1"/>
    <property type="molecule type" value="Genomic_DNA"/>
</dbReference>
<accession>A0A1H2S4M8</accession>
<proteinExistence type="predicted"/>
<evidence type="ECO:0000313" key="3">
    <source>
        <dbReference type="Proteomes" id="UP000199541"/>
    </source>
</evidence>
<dbReference type="PANTHER" id="PTHR41260">
    <property type="entry name" value="PROTEIN ECSC"/>
    <property type="match status" value="1"/>
</dbReference>
<name>A0A1H2S4M8_9RHOB</name>
<feature type="compositionally biased region" description="Low complexity" evidence="1">
    <location>
        <begin position="12"/>
        <end position="23"/>
    </location>
</feature>
<dbReference type="InterPro" id="IPR024787">
    <property type="entry name" value="EcsC"/>
</dbReference>
<dbReference type="PANTHER" id="PTHR41260:SF1">
    <property type="entry name" value="PROTEIN ECSC"/>
    <property type="match status" value="1"/>
</dbReference>
<sequence>MIGMDHENLPVAAPAPNAAPDAAPDADEIARLAARYRAAAGPVMTAVNLLGSQVEKRVEALPDAVKDRIETVVEGALRRVYGLAGRTLGQGAGTAEPGHRSAAVLTGAIGGFGGLPSALAELPVTVTLIFRAIQKIAASYGYDPADPSVRLECLQVFGAGSPLHRDDGVNTSFLGARVAITGPALNRVLATVAPRVSVVLSEKLAAQAVPLLGAVAGAGINYAFLRYYQEMAHVRFGLRRLEDRGHDRAQVLAAFRAAAARPPARP</sequence>
<comment type="caution">
    <text evidence="2">The sequence shown here is derived from an EMBL/GenBank/DDBJ whole genome shotgun (WGS) entry which is preliminary data.</text>
</comment>
<keyword evidence="3" id="KW-1185">Reference proteome</keyword>
<feature type="region of interest" description="Disordered" evidence="1">
    <location>
        <begin position="1"/>
        <end position="23"/>
    </location>
</feature>
<reference evidence="2 3" key="1">
    <citation type="submission" date="2016-10" db="EMBL/GenBank/DDBJ databases">
        <authorList>
            <person name="Varghese N."/>
            <person name="Submissions S."/>
        </authorList>
    </citation>
    <scope>NUCLEOTIDE SEQUENCE [LARGE SCALE GENOMIC DNA]</scope>
    <source>
        <strain evidence="2 3">DSM 24802</strain>
    </source>
</reference>
<evidence type="ECO:0000313" key="2">
    <source>
        <dbReference type="EMBL" id="SDW26475.1"/>
    </source>
</evidence>
<organism evidence="2 3">
    <name type="scientific">Allgaiera indica</name>
    <dbReference type="NCBI Taxonomy" id="765699"/>
    <lineage>
        <taxon>Bacteria</taxon>
        <taxon>Pseudomonadati</taxon>
        <taxon>Pseudomonadota</taxon>
        <taxon>Alphaproteobacteria</taxon>
        <taxon>Rhodobacterales</taxon>
        <taxon>Paracoccaceae</taxon>
        <taxon>Allgaiera</taxon>
    </lineage>
</organism>
<evidence type="ECO:0000256" key="1">
    <source>
        <dbReference type="SAM" id="MobiDB-lite"/>
    </source>
</evidence>
<dbReference type="Pfam" id="PF12787">
    <property type="entry name" value="EcsC"/>
    <property type="match status" value="1"/>
</dbReference>
<dbReference type="Proteomes" id="UP000199541">
    <property type="component" value="Unassembled WGS sequence"/>
</dbReference>
<protein>
    <submittedName>
        <fullName evidence="2">EcsC protein family protein</fullName>
    </submittedName>
</protein>
<gene>
    <name evidence="2" type="ORF">SAMN05444006_102206</name>
</gene>